<dbReference type="SUPFAM" id="SSF54782">
    <property type="entry name" value="Porphobilinogen deaminase (hydroxymethylbilane synthase), C-terminal domain"/>
    <property type="match status" value="1"/>
</dbReference>
<dbReference type="RefSeq" id="WP_266086326.1">
    <property type="nucleotide sequence ID" value="NZ_RKLV01000003.1"/>
</dbReference>
<evidence type="ECO:0000256" key="1">
    <source>
        <dbReference type="ARBA" id="ARBA00001916"/>
    </source>
</evidence>
<dbReference type="Pfam" id="PF01379">
    <property type="entry name" value="Porphobil_deam"/>
    <property type="match status" value="1"/>
</dbReference>
<dbReference type="GO" id="GO:0006783">
    <property type="term" value="P:heme biosynthetic process"/>
    <property type="evidence" value="ECO:0007669"/>
    <property type="project" value="TreeGrafter"/>
</dbReference>
<dbReference type="PRINTS" id="PR00151">
    <property type="entry name" value="PORPHBDMNASE"/>
</dbReference>
<dbReference type="Proteomes" id="UP001149411">
    <property type="component" value="Unassembled WGS sequence"/>
</dbReference>
<sequence length="297" mass="31969">MKLGTRGSDLALEQTRRVEEALPYDTDVETVVVETSGDAFEGDIAELGTQGAFVRELDLRVVDGELDGAVHSMKDMPTERPNGLEVAAVLERAPEHDVLVTTDGDELDELDEGSRVGTSSRRRRAQLLRERGDLNVDRLRGNVDTRVEKVVEGDYDAAVLSEAGLEQLGLDVAYSRLPLDGFVPSANQGTVAVVAVDGTDAFDRLAEADHKKTRVVATAERTVLSRVGGGCIAPIGVHARIEGDRIRIRGDVLSGGGDESVSLERRYPAESYLEGAREMAGEMVDRGADELLKEASA</sequence>
<dbReference type="Gene3D" id="3.40.190.10">
    <property type="entry name" value="Periplasmic binding protein-like II"/>
    <property type="match status" value="2"/>
</dbReference>
<name>A0A9Q4GGA1_9EURY</name>
<dbReference type="InterPro" id="IPR036803">
    <property type="entry name" value="Porphobilinogen_deaminase_C_sf"/>
</dbReference>
<keyword evidence="3 8" id="KW-0808">Transferase</keyword>
<dbReference type="NCBIfam" id="TIGR00212">
    <property type="entry name" value="hemC"/>
    <property type="match status" value="1"/>
</dbReference>
<evidence type="ECO:0000256" key="5">
    <source>
        <dbReference type="NCBIfam" id="TIGR00212"/>
    </source>
</evidence>
<evidence type="ECO:0000259" key="7">
    <source>
        <dbReference type="Pfam" id="PF03900"/>
    </source>
</evidence>
<protein>
    <recommendedName>
        <fullName evidence="5">Hydroxymethylbilane synthase</fullName>
        <ecNumber evidence="5">2.5.1.61</ecNumber>
    </recommendedName>
</protein>
<dbReference type="AlphaFoldDB" id="A0A9Q4GGA1"/>
<dbReference type="InterPro" id="IPR022419">
    <property type="entry name" value="Porphobilin_deaminase_cofac_BS"/>
</dbReference>
<dbReference type="GO" id="GO:0004418">
    <property type="term" value="F:hydroxymethylbilane synthase activity"/>
    <property type="evidence" value="ECO:0007669"/>
    <property type="project" value="UniProtKB-UniRule"/>
</dbReference>
<evidence type="ECO:0000313" key="8">
    <source>
        <dbReference type="EMBL" id="MCX2818482.1"/>
    </source>
</evidence>
<keyword evidence="9" id="KW-1185">Reference proteome</keyword>
<dbReference type="InterPro" id="IPR022417">
    <property type="entry name" value="Porphobilin_deaminase_N"/>
</dbReference>
<dbReference type="Pfam" id="PF03900">
    <property type="entry name" value="Porphobil_deamC"/>
    <property type="match status" value="1"/>
</dbReference>
<feature type="domain" description="Porphobilinogen deaminase C-terminal" evidence="7">
    <location>
        <begin position="217"/>
        <end position="260"/>
    </location>
</feature>
<organism evidence="8 9">
    <name type="scientific">Halorutilus salinus</name>
    <dbReference type="NCBI Taxonomy" id="2487751"/>
    <lineage>
        <taxon>Archaea</taxon>
        <taxon>Methanobacteriati</taxon>
        <taxon>Methanobacteriota</taxon>
        <taxon>Stenosarchaea group</taxon>
        <taxon>Halobacteria</taxon>
        <taxon>Halorutilales</taxon>
        <taxon>Halorutilaceae</taxon>
        <taxon>Halorutilus</taxon>
    </lineage>
</organism>
<dbReference type="PANTHER" id="PTHR11557">
    <property type="entry name" value="PORPHOBILINOGEN DEAMINASE"/>
    <property type="match status" value="1"/>
</dbReference>
<dbReference type="InterPro" id="IPR000860">
    <property type="entry name" value="HemC"/>
</dbReference>
<comment type="cofactor">
    <cofactor evidence="1">
        <name>dipyrromethane</name>
        <dbReference type="ChEBI" id="CHEBI:60342"/>
    </cofactor>
</comment>
<dbReference type="Gene3D" id="3.30.160.40">
    <property type="entry name" value="Porphobilinogen deaminase, C-terminal domain"/>
    <property type="match status" value="1"/>
</dbReference>
<comment type="similarity">
    <text evidence="2">Belongs to the HMBS family.</text>
</comment>
<keyword evidence="4" id="KW-0627">Porphyrin biosynthesis</keyword>
<dbReference type="SUPFAM" id="SSF53850">
    <property type="entry name" value="Periplasmic binding protein-like II"/>
    <property type="match status" value="1"/>
</dbReference>
<feature type="domain" description="Porphobilinogen deaminase N-terminal" evidence="6">
    <location>
        <begin position="2"/>
        <end position="198"/>
    </location>
</feature>
<dbReference type="EMBL" id="RKLV01000003">
    <property type="protein sequence ID" value="MCX2818482.1"/>
    <property type="molecule type" value="Genomic_DNA"/>
</dbReference>
<reference evidence="8" key="1">
    <citation type="submission" date="2022-09" db="EMBL/GenBank/DDBJ databases">
        <title>Haloadaptaus new haloarchaeum isolated from saline soil.</title>
        <authorList>
            <person name="Duran-Viseras A."/>
            <person name="Sanchez-Porro C."/>
            <person name="Ventosa A."/>
        </authorList>
    </citation>
    <scope>NUCLEOTIDE SEQUENCE</scope>
    <source>
        <strain evidence="8">F3-133</strain>
    </source>
</reference>
<evidence type="ECO:0000313" key="9">
    <source>
        <dbReference type="Proteomes" id="UP001149411"/>
    </source>
</evidence>
<dbReference type="PROSITE" id="PS00533">
    <property type="entry name" value="PORPHOBILINOGEN_DEAM"/>
    <property type="match status" value="1"/>
</dbReference>
<evidence type="ECO:0000259" key="6">
    <source>
        <dbReference type="Pfam" id="PF01379"/>
    </source>
</evidence>
<proteinExistence type="inferred from homology"/>
<gene>
    <name evidence="8" type="primary">hemC</name>
    <name evidence="8" type="ORF">EGH25_03825</name>
</gene>
<evidence type="ECO:0000256" key="2">
    <source>
        <dbReference type="ARBA" id="ARBA00005638"/>
    </source>
</evidence>
<dbReference type="FunFam" id="3.40.190.10:FF:000005">
    <property type="entry name" value="Porphobilinogen deaminase"/>
    <property type="match status" value="1"/>
</dbReference>
<dbReference type="EC" id="2.5.1.61" evidence="5"/>
<dbReference type="GO" id="GO:0005737">
    <property type="term" value="C:cytoplasm"/>
    <property type="evidence" value="ECO:0007669"/>
    <property type="project" value="UniProtKB-UniRule"/>
</dbReference>
<dbReference type="PANTHER" id="PTHR11557:SF0">
    <property type="entry name" value="PORPHOBILINOGEN DEAMINASE"/>
    <property type="match status" value="1"/>
</dbReference>
<evidence type="ECO:0000256" key="3">
    <source>
        <dbReference type="ARBA" id="ARBA00022679"/>
    </source>
</evidence>
<dbReference type="InterPro" id="IPR022418">
    <property type="entry name" value="Porphobilinogen_deaminase_C"/>
</dbReference>
<evidence type="ECO:0000256" key="4">
    <source>
        <dbReference type="ARBA" id="ARBA00023244"/>
    </source>
</evidence>
<dbReference type="PIRSF" id="PIRSF001438">
    <property type="entry name" value="4pyrrol_synth_OHMeBilane_synth"/>
    <property type="match status" value="1"/>
</dbReference>
<comment type="caution">
    <text evidence="8">The sequence shown here is derived from an EMBL/GenBank/DDBJ whole genome shotgun (WGS) entry which is preliminary data.</text>
</comment>
<accession>A0A9Q4GGA1</accession>